<dbReference type="KEGG" id="nps:KRR39_17730"/>
<reference evidence="2" key="1">
    <citation type="submission" date="2021-06" db="EMBL/GenBank/DDBJ databases">
        <title>Complete genome sequence of Nocardioides sp. G188.</title>
        <authorList>
            <person name="Im W.-T."/>
        </authorList>
    </citation>
    <scope>NUCLEOTIDE SEQUENCE</scope>
    <source>
        <strain evidence="2">G188</strain>
    </source>
</reference>
<keyword evidence="1" id="KW-1133">Transmembrane helix</keyword>
<accession>A0A975SWN2</accession>
<sequence>MTGLEWILWIILATFYVCCLFTVCMITFQKGHTLIGIVGIFIPLLWLVGAILPARPGSSYEARERARFA</sequence>
<gene>
    <name evidence="2" type="ORF">KRR39_17730</name>
</gene>
<evidence type="ECO:0000256" key="1">
    <source>
        <dbReference type="SAM" id="Phobius"/>
    </source>
</evidence>
<keyword evidence="1" id="KW-0812">Transmembrane</keyword>
<evidence type="ECO:0000313" key="3">
    <source>
        <dbReference type="Proteomes" id="UP000683575"/>
    </source>
</evidence>
<protein>
    <submittedName>
        <fullName evidence="2">Uncharacterized protein</fullName>
    </submittedName>
</protein>
<dbReference type="Proteomes" id="UP000683575">
    <property type="component" value="Chromosome"/>
</dbReference>
<feature type="transmembrane region" description="Helical" evidence="1">
    <location>
        <begin position="6"/>
        <end position="26"/>
    </location>
</feature>
<dbReference type="RefSeq" id="WP_216938800.1">
    <property type="nucleotide sequence ID" value="NZ_CP077062.1"/>
</dbReference>
<feature type="transmembrane region" description="Helical" evidence="1">
    <location>
        <begin position="33"/>
        <end position="52"/>
    </location>
</feature>
<name>A0A975SWN2_9ACTN</name>
<organism evidence="2 3">
    <name type="scientific">Nocardioides panacis</name>
    <dbReference type="NCBI Taxonomy" id="2849501"/>
    <lineage>
        <taxon>Bacteria</taxon>
        <taxon>Bacillati</taxon>
        <taxon>Actinomycetota</taxon>
        <taxon>Actinomycetes</taxon>
        <taxon>Propionibacteriales</taxon>
        <taxon>Nocardioidaceae</taxon>
        <taxon>Nocardioides</taxon>
    </lineage>
</organism>
<keyword evidence="1" id="KW-0472">Membrane</keyword>
<proteinExistence type="predicted"/>
<evidence type="ECO:0000313" key="2">
    <source>
        <dbReference type="EMBL" id="QWZ07289.1"/>
    </source>
</evidence>
<dbReference type="EMBL" id="CP077062">
    <property type="protein sequence ID" value="QWZ07289.1"/>
    <property type="molecule type" value="Genomic_DNA"/>
</dbReference>
<dbReference type="AlphaFoldDB" id="A0A975SWN2"/>
<keyword evidence="3" id="KW-1185">Reference proteome</keyword>